<evidence type="ECO:0000313" key="9">
    <source>
        <dbReference type="EMBL" id="AUB85351.1"/>
    </source>
</evidence>
<dbReference type="Proteomes" id="UP000232638">
    <property type="component" value="Plasmid pTs485"/>
</dbReference>
<dbReference type="SUPFAM" id="SSF55073">
    <property type="entry name" value="Nucleotide cyclase"/>
    <property type="match status" value="1"/>
</dbReference>
<dbReference type="Pfam" id="PF00990">
    <property type="entry name" value="GGDEF"/>
    <property type="match status" value="1"/>
</dbReference>
<keyword evidence="9" id="KW-0614">Plasmid</keyword>
<dbReference type="Pfam" id="PF00360">
    <property type="entry name" value="PHY"/>
    <property type="match status" value="1"/>
</dbReference>
<dbReference type="CDD" id="cd01949">
    <property type="entry name" value="GGDEF"/>
    <property type="match status" value="1"/>
</dbReference>
<protein>
    <recommendedName>
        <fullName evidence="1">diguanylate cyclase</fullName>
        <ecNumber evidence="1">2.7.7.65</ecNumber>
    </recommendedName>
</protein>
<dbReference type="Gene3D" id="3.30.450.20">
    <property type="entry name" value="PAS domain"/>
    <property type="match status" value="1"/>
</dbReference>
<dbReference type="GO" id="GO:0043709">
    <property type="term" value="P:cell adhesion involved in single-species biofilm formation"/>
    <property type="evidence" value="ECO:0007669"/>
    <property type="project" value="TreeGrafter"/>
</dbReference>
<dbReference type="OrthoDB" id="9808408at2"/>
<evidence type="ECO:0000256" key="3">
    <source>
        <dbReference type="ARBA" id="ARBA00022606"/>
    </source>
</evidence>
<keyword evidence="3" id="KW-0716">Sensory transduction</keyword>
<evidence type="ECO:0000256" key="2">
    <source>
        <dbReference type="ARBA" id="ARBA00022543"/>
    </source>
</evidence>
<feature type="domain" description="GGDEF" evidence="8">
    <location>
        <begin position="569"/>
        <end position="704"/>
    </location>
</feature>
<dbReference type="InterPro" id="IPR000160">
    <property type="entry name" value="GGDEF_dom"/>
</dbReference>
<dbReference type="InterPro" id="IPR035965">
    <property type="entry name" value="PAS-like_dom_sf"/>
</dbReference>
<dbReference type="Gene3D" id="3.30.450.270">
    <property type="match status" value="1"/>
</dbReference>
<dbReference type="InterPro" id="IPR043128">
    <property type="entry name" value="Rev_trsase/Diguanyl_cyclase"/>
</dbReference>
<dbReference type="GO" id="GO:1902201">
    <property type="term" value="P:negative regulation of bacterial-type flagellum-dependent cell motility"/>
    <property type="evidence" value="ECO:0007669"/>
    <property type="project" value="TreeGrafter"/>
</dbReference>
<dbReference type="InterPro" id="IPR001294">
    <property type="entry name" value="Phytochrome"/>
</dbReference>
<dbReference type="Gene3D" id="3.30.70.270">
    <property type="match status" value="1"/>
</dbReference>
<dbReference type="EC" id="2.7.7.65" evidence="1"/>
<dbReference type="GO" id="GO:0009881">
    <property type="term" value="F:photoreceptor activity"/>
    <property type="evidence" value="ECO:0007669"/>
    <property type="project" value="UniProtKB-KW"/>
</dbReference>
<geneLocation type="plasmid" evidence="10">
    <name>pts485</name>
</geneLocation>
<dbReference type="Pfam" id="PF01590">
    <property type="entry name" value="GAF"/>
    <property type="match status" value="1"/>
</dbReference>
<dbReference type="PRINTS" id="PR01033">
    <property type="entry name" value="PHYTOCHROME"/>
</dbReference>
<evidence type="ECO:0000259" key="8">
    <source>
        <dbReference type="PROSITE" id="PS50887"/>
    </source>
</evidence>
<keyword evidence="10" id="KW-1185">Reference proteome</keyword>
<dbReference type="RefSeq" id="WP_100922981.1">
    <property type="nucleotide sequence ID" value="NZ_CP020372.1"/>
</dbReference>
<dbReference type="InterPro" id="IPR050469">
    <property type="entry name" value="Diguanylate_Cyclase"/>
</dbReference>
<dbReference type="GO" id="GO:0052621">
    <property type="term" value="F:diguanylate cyclase activity"/>
    <property type="evidence" value="ECO:0007669"/>
    <property type="project" value="UniProtKB-EC"/>
</dbReference>
<dbReference type="InterPro" id="IPR029787">
    <property type="entry name" value="Nucleotide_cyclase"/>
</dbReference>
<gene>
    <name evidence="9" type="ORF">THSYN_30975</name>
</gene>
<dbReference type="PROSITE" id="PS50887">
    <property type="entry name" value="GGDEF"/>
    <property type="match status" value="1"/>
</dbReference>
<keyword evidence="4" id="KW-0157">Chromophore</keyword>
<reference evidence="9 10" key="1">
    <citation type="submission" date="2017-03" db="EMBL/GenBank/DDBJ databases">
        <title>Complete genome sequence of Candidatus 'Thiodictyon syntrophicum' sp. nov. strain Cad16T, a photolithoautotroph purple sulfur bacterium isolated from an alpine meromictic lake.</title>
        <authorList>
            <person name="Luedin S.M."/>
            <person name="Pothier J.F."/>
            <person name="Danza F."/>
            <person name="Storelli N."/>
            <person name="Wittwer M."/>
            <person name="Tonolla M."/>
        </authorList>
    </citation>
    <scope>NUCLEOTIDE SEQUENCE [LARGE SCALE GENOMIC DNA]</scope>
    <source>
        <strain evidence="9 10">Cad16T</strain>
        <plasmid evidence="10">Plasmid pts485</plasmid>
    </source>
</reference>
<dbReference type="Gene3D" id="3.30.450.40">
    <property type="match status" value="1"/>
</dbReference>
<dbReference type="KEGG" id="tsy:THSYN_30975"/>
<dbReference type="InterPro" id="IPR003018">
    <property type="entry name" value="GAF"/>
</dbReference>
<keyword evidence="5" id="KW-0675">Receptor</keyword>
<dbReference type="Pfam" id="PF08446">
    <property type="entry name" value="PAS_2"/>
    <property type="match status" value="1"/>
</dbReference>
<dbReference type="InterPro" id="IPR029016">
    <property type="entry name" value="GAF-like_dom_sf"/>
</dbReference>
<feature type="domain" description="Phytochrome chromophore attachment site" evidence="7">
    <location>
        <begin position="151"/>
        <end position="317"/>
    </location>
</feature>
<organism evidence="9 10">
    <name type="scientific">Candidatus Thiodictyon syntrophicum</name>
    <dbReference type="NCBI Taxonomy" id="1166950"/>
    <lineage>
        <taxon>Bacteria</taxon>
        <taxon>Pseudomonadati</taxon>
        <taxon>Pseudomonadota</taxon>
        <taxon>Gammaproteobacteria</taxon>
        <taxon>Chromatiales</taxon>
        <taxon>Chromatiaceae</taxon>
        <taxon>Thiodictyon</taxon>
    </lineage>
</organism>
<evidence type="ECO:0000256" key="6">
    <source>
        <dbReference type="ARBA" id="ARBA00034247"/>
    </source>
</evidence>
<evidence type="ECO:0000313" key="10">
    <source>
        <dbReference type="Proteomes" id="UP000232638"/>
    </source>
</evidence>
<dbReference type="SMART" id="SM00267">
    <property type="entry name" value="GGDEF"/>
    <property type="match status" value="1"/>
</dbReference>
<dbReference type="GO" id="GO:0009584">
    <property type="term" value="P:detection of visible light"/>
    <property type="evidence" value="ECO:0007669"/>
    <property type="project" value="InterPro"/>
</dbReference>
<dbReference type="SMART" id="SM00065">
    <property type="entry name" value="GAF"/>
    <property type="match status" value="1"/>
</dbReference>
<dbReference type="NCBIfam" id="TIGR00254">
    <property type="entry name" value="GGDEF"/>
    <property type="match status" value="1"/>
</dbReference>
<dbReference type="GO" id="GO:0006355">
    <property type="term" value="P:regulation of DNA-templated transcription"/>
    <property type="evidence" value="ECO:0007669"/>
    <property type="project" value="InterPro"/>
</dbReference>
<dbReference type="InterPro" id="IPR013654">
    <property type="entry name" value="PAS_2"/>
</dbReference>
<sequence>MESSFNPVAPLPDLGVCDREPIHIPGSIQPHGCLLALSGRHLRIVQASCTCEPLLGVAPSGLLGRELANTLGAELHRSVQEGLARHRIMPAVAGGFAWQVPGTGLTLAGYVHQSGDLTVLELEPLAGDDPAGAADPAPAMAALHWVRAESGLEAKAQSAAALLQQLTGFDRVMVYRFDADWHGEVIAESRGLPQESYLGLHYPASDIPAQARRLYLVNPTRVIADRDAVQSPIIALPPAPGAAAGPPLDLTKSLLRSVSPVHLEYLRNMGVRASLSSALIRDGALWGLIACHHGQPRRLGRGLRELLGWMVQDLATQLALAEEVRTRHYAVRLKASRDRVISAMRAGARLTGLIQGPALADVLGAIGADGVALIRDRELTTGGITPEPTRIRAIVEGLMGCYPDDPSGVFLTDCLSQHVPTAADLAPTAAGLALFPLTGPPLVKLMWFRGEQVRRVAWAGNPDKATTLAPDGRLGPRKSFAAWIETVRQRSLPWTAEEVESARHLTALVDIELHKTVEDALRASLAHVQRLEEALRDQALRDPLTGLFNRRYLDATLPREIERRGRCEEPLAVAVLDLDGFEAFNDTHGLAAGDLALRAIGGLLLRSLGGGEIACRSGGGEFTLLLPNATLEHARGRLEGLRQALAVLPLRGGGEEFPPLSASIGVAVAGGEDRAATAAALLARADAALNQAKAQGRNRVVVAH</sequence>
<dbReference type="AlphaFoldDB" id="A0A2K8UJK0"/>
<proteinExistence type="predicted"/>
<dbReference type="EMBL" id="CP020372">
    <property type="protein sequence ID" value="AUB85351.1"/>
    <property type="molecule type" value="Genomic_DNA"/>
</dbReference>
<dbReference type="PANTHER" id="PTHR45138">
    <property type="entry name" value="REGULATORY COMPONENTS OF SENSORY TRANSDUCTION SYSTEM"/>
    <property type="match status" value="1"/>
</dbReference>
<dbReference type="SUPFAM" id="SSF55785">
    <property type="entry name" value="PYP-like sensor domain (PAS domain)"/>
    <property type="match status" value="1"/>
</dbReference>
<dbReference type="PROSITE" id="PS50046">
    <property type="entry name" value="PHYTOCHROME_2"/>
    <property type="match status" value="1"/>
</dbReference>
<dbReference type="InterPro" id="IPR016132">
    <property type="entry name" value="Phyto_chromo_attachment"/>
</dbReference>
<evidence type="ECO:0000256" key="5">
    <source>
        <dbReference type="ARBA" id="ARBA00023170"/>
    </source>
</evidence>
<dbReference type="InterPro" id="IPR013515">
    <property type="entry name" value="Phytochrome_cen-reg"/>
</dbReference>
<dbReference type="GO" id="GO:0005886">
    <property type="term" value="C:plasma membrane"/>
    <property type="evidence" value="ECO:0007669"/>
    <property type="project" value="TreeGrafter"/>
</dbReference>
<name>A0A2K8UJK0_9GAMM</name>
<dbReference type="InterPro" id="IPR043150">
    <property type="entry name" value="Phytochrome_PHY_sf"/>
</dbReference>
<accession>A0A2K8UJK0</accession>
<evidence type="ECO:0000259" key="7">
    <source>
        <dbReference type="PROSITE" id="PS50046"/>
    </source>
</evidence>
<evidence type="ECO:0000256" key="1">
    <source>
        <dbReference type="ARBA" id="ARBA00012528"/>
    </source>
</evidence>
<keyword evidence="2" id="KW-0600">Photoreceptor protein</keyword>
<comment type="catalytic activity">
    <reaction evidence="6">
        <text>2 GTP = 3',3'-c-di-GMP + 2 diphosphate</text>
        <dbReference type="Rhea" id="RHEA:24898"/>
        <dbReference type="ChEBI" id="CHEBI:33019"/>
        <dbReference type="ChEBI" id="CHEBI:37565"/>
        <dbReference type="ChEBI" id="CHEBI:58805"/>
        <dbReference type="EC" id="2.7.7.65"/>
    </reaction>
</comment>
<dbReference type="PANTHER" id="PTHR45138:SF9">
    <property type="entry name" value="DIGUANYLATE CYCLASE DGCM-RELATED"/>
    <property type="match status" value="1"/>
</dbReference>
<dbReference type="SUPFAM" id="SSF55781">
    <property type="entry name" value="GAF domain-like"/>
    <property type="match status" value="2"/>
</dbReference>
<evidence type="ECO:0000256" key="4">
    <source>
        <dbReference type="ARBA" id="ARBA00022991"/>
    </source>
</evidence>